<feature type="compositionally biased region" description="Acidic residues" evidence="1">
    <location>
        <begin position="650"/>
        <end position="678"/>
    </location>
</feature>
<organism evidence="2 3">
    <name type="scientific">Trichoderma cornu-damae</name>
    <dbReference type="NCBI Taxonomy" id="654480"/>
    <lineage>
        <taxon>Eukaryota</taxon>
        <taxon>Fungi</taxon>
        <taxon>Dikarya</taxon>
        <taxon>Ascomycota</taxon>
        <taxon>Pezizomycotina</taxon>
        <taxon>Sordariomycetes</taxon>
        <taxon>Hypocreomycetidae</taxon>
        <taxon>Hypocreales</taxon>
        <taxon>Hypocreaceae</taxon>
        <taxon>Trichoderma</taxon>
    </lineage>
</organism>
<keyword evidence="2" id="KW-0808">Transferase</keyword>
<feature type="compositionally biased region" description="Basic and acidic residues" evidence="1">
    <location>
        <begin position="709"/>
        <end position="729"/>
    </location>
</feature>
<dbReference type="Proteomes" id="UP000827724">
    <property type="component" value="Unassembled WGS sequence"/>
</dbReference>
<feature type="compositionally biased region" description="Polar residues" evidence="1">
    <location>
        <begin position="1"/>
        <end position="22"/>
    </location>
</feature>
<feature type="compositionally biased region" description="Acidic residues" evidence="1">
    <location>
        <begin position="521"/>
        <end position="542"/>
    </location>
</feature>
<keyword evidence="2" id="KW-0418">Kinase</keyword>
<dbReference type="EMBL" id="JAIWOZ010000001">
    <property type="protein sequence ID" value="KAH6611219.1"/>
    <property type="molecule type" value="Genomic_DNA"/>
</dbReference>
<feature type="compositionally biased region" description="Basic and acidic residues" evidence="1">
    <location>
        <begin position="748"/>
        <end position="769"/>
    </location>
</feature>
<accession>A0A9P8QTX7</accession>
<proteinExistence type="predicted"/>
<evidence type="ECO:0000256" key="1">
    <source>
        <dbReference type="SAM" id="MobiDB-lite"/>
    </source>
</evidence>
<comment type="caution">
    <text evidence="2">The sequence shown here is derived from an EMBL/GenBank/DDBJ whole genome shotgun (WGS) entry which is preliminary data.</text>
</comment>
<dbReference type="OrthoDB" id="4966at2759"/>
<feature type="region of interest" description="Disordered" evidence="1">
    <location>
        <begin position="601"/>
        <end position="769"/>
    </location>
</feature>
<dbReference type="GO" id="GO:0016301">
    <property type="term" value="F:kinase activity"/>
    <property type="evidence" value="ECO:0007669"/>
    <property type="project" value="UniProtKB-KW"/>
</dbReference>
<dbReference type="AlphaFoldDB" id="A0A9P8QTX7"/>
<evidence type="ECO:0000313" key="2">
    <source>
        <dbReference type="EMBL" id="KAH6611219.1"/>
    </source>
</evidence>
<keyword evidence="3" id="KW-1185">Reference proteome</keyword>
<feature type="region of interest" description="Disordered" evidence="1">
    <location>
        <begin position="516"/>
        <end position="542"/>
    </location>
</feature>
<name>A0A9P8QTX7_9HYPO</name>
<feature type="region of interest" description="Disordered" evidence="1">
    <location>
        <begin position="547"/>
        <end position="566"/>
    </location>
</feature>
<sequence length="769" mass="87255">MNGSNERAGLSNGSQANSSNLHQLAEDIRQRALEETEHSKDDAWTQNSRDSKLEGIGIDLTGVEEIFDQHGAGTGGDEKAEMDAEMDADHIDILRGINRISIEEVEINGMTMKKFKFDDLDVETYFGNADPYETPKEPKGSIEYTGRDLISGICQHVELAVELGKHLNGKDIMNLCLANRPFYNALNGYLLSSIRTWIEYRAPEAGRIFHYQLYAKHLVDDPQKRTWMALKQGKTTSPNKDSKIRKVPGLKYLQLVLGRDKYCGEILALMARCGHRMPSTMHHSLLRLWLLMDISTSRQRQAMLRMTHLFKDVDLYNMQMFFIKLGMLFNDPVYGPCKFDLVQLMLGQKGLHKLWQLLTRKKFYKLPEILELKLRYDFTFFSEGSYWLENMLGHIQGIPFQEIGQQHKEGWGAGRMHLLRPDEVIPIEAVRRGLHLDDHLSHMVIWGYFDWKTGENIVPSLEEMYIEDEDDVLANVDTLEHWKPRHVLKKRWSELTPEQQDEILSDEEDERLRAQAWGGGPEDDAGSLDGLSESDDDESLNLDEEINRGYIVPPQPRDHESTVPDVDNMQGWVNFVNQSVLGGMIPDLGEDEKLRAQAWSSYPDNDAEGGWDWNEPAGEVRDRRRPQRQWDVGGADPASEPQNQDGSGDGAEDDHDNDNDDDGDEEGDIEDNNDEEEGGDHKGNLDGGNMDGVYQAGESQSQSSSSTETPHHSSRHPDSTAVPDGRDTEGEMDIDPQSLVPIPPGNPHSDDHRSVHGGEDEIMRDWDEN</sequence>
<protein>
    <submittedName>
        <fullName evidence="2">Histidine kinase group</fullName>
    </submittedName>
</protein>
<feature type="region of interest" description="Disordered" evidence="1">
    <location>
        <begin position="1"/>
        <end position="50"/>
    </location>
</feature>
<feature type="compositionally biased region" description="Low complexity" evidence="1">
    <location>
        <begin position="698"/>
        <end position="708"/>
    </location>
</feature>
<feature type="compositionally biased region" description="Basic and acidic residues" evidence="1">
    <location>
        <begin position="24"/>
        <end position="50"/>
    </location>
</feature>
<reference evidence="2" key="1">
    <citation type="submission" date="2021-08" db="EMBL/GenBank/DDBJ databases">
        <title>Chromosome-Level Trichoderma cornu-damae using Hi-C Data.</title>
        <authorList>
            <person name="Kim C.S."/>
        </authorList>
    </citation>
    <scope>NUCLEOTIDE SEQUENCE</scope>
    <source>
        <strain evidence="2">KA19-0412C</strain>
    </source>
</reference>
<evidence type="ECO:0000313" key="3">
    <source>
        <dbReference type="Proteomes" id="UP000827724"/>
    </source>
</evidence>
<gene>
    <name evidence="2" type="ORF">Trco_001239</name>
</gene>